<dbReference type="EMBL" id="GBRH01251539">
    <property type="protein sequence ID" value="JAD46356.1"/>
    <property type="molecule type" value="Transcribed_RNA"/>
</dbReference>
<feature type="region of interest" description="Disordered" evidence="1">
    <location>
        <begin position="1"/>
        <end position="26"/>
    </location>
</feature>
<sequence length="238" mass="25004">MTQTVERQSSEQALGSPSVTARGEPVHETHRGALVCHVATATTVVADHEGASHAVTAHMANLVAGPADHITVATMEGSTTTTEGSNTATEGRRSTPLIDCIRFGALTGQMASNIAQIANRIIGAITGNMATLPTVVAGLLIGAFLTKVPWFVAVAAENHFSRQHWRSSAVSCNVARIATVVTYPFVPADIFGRTLSSNVPAKSKQNYSPGSPQVWQTTTLGQSLAKCPGRLQLLHKSL</sequence>
<keyword evidence="2" id="KW-0238">DNA-binding</keyword>
<accession>A0A0A9A5G9</accession>
<organism evidence="2">
    <name type="scientific">Arundo donax</name>
    <name type="common">Giant reed</name>
    <name type="synonym">Donax arundinaceus</name>
    <dbReference type="NCBI Taxonomy" id="35708"/>
    <lineage>
        <taxon>Eukaryota</taxon>
        <taxon>Viridiplantae</taxon>
        <taxon>Streptophyta</taxon>
        <taxon>Embryophyta</taxon>
        <taxon>Tracheophyta</taxon>
        <taxon>Spermatophyta</taxon>
        <taxon>Magnoliopsida</taxon>
        <taxon>Liliopsida</taxon>
        <taxon>Poales</taxon>
        <taxon>Poaceae</taxon>
        <taxon>PACMAD clade</taxon>
        <taxon>Arundinoideae</taxon>
        <taxon>Arundineae</taxon>
        <taxon>Arundo</taxon>
    </lineage>
</organism>
<evidence type="ECO:0000256" key="1">
    <source>
        <dbReference type="SAM" id="MobiDB-lite"/>
    </source>
</evidence>
<feature type="compositionally biased region" description="Polar residues" evidence="1">
    <location>
        <begin position="1"/>
        <end position="19"/>
    </location>
</feature>
<reference evidence="2" key="2">
    <citation type="journal article" date="2015" name="Data Brief">
        <title>Shoot transcriptome of the giant reed, Arundo donax.</title>
        <authorList>
            <person name="Barrero R.A."/>
            <person name="Guerrero F.D."/>
            <person name="Moolhuijzen P."/>
            <person name="Goolsby J.A."/>
            <person name="Tidwell J."/>
            <person name="Bellgard S.E."/>
            <person name="Bellgard M.I."/>
        </authorList>
    </citation>
    <scope>NUCLEOTIDE SEQUENCE</scope>
    <source>
        <tissue evidence="2">Shoot tissue taken approximately 20 cm above the soil surface</tissue>
    </source>
</reference>
<protein>
    <submittedName>
        <fullName evidence="2">DNA-binding protein HEXBP</fullName>
    </submittedName>
</protein>
<dbReference type="GO" id="GO:0003677">
    <property type="term" value="F:DNA binding"/>
    <property type="evidence" value="ECO:0007669"/>
    <property type="project" value="UniProtKB-KW"/>
</dbReference>
<name>A0A0A9A5G9_ARUDO</name>
<reference evidence="2" key="1">
    <citation type="submission" date="2014-09" db="EMBL/GenBank/DDBJ databases">
        <authorList>
            <person name="Magalhaes I.L.F."/>
            <person name="Oliveira U."/>
            <person name="Santos F.R."/>
            <person name="Vidigal T.H.D.A."/>
            <person name="Brescovit A.D."/>
            <person name="Santos A.J."/>
        </authorList>
    </citation>
    <scope>NUCLEOTIDE SEQUENCE</scope>
    <source>
        <tissue evidence="2">Shoot tissue taken approximately 20 cm above the soil surface</tissue>
    </source>
</reference>
<dbReference type="AlphaFoldDB" id="A0A0A9A5G9"/>
<evidence type="ECO:0000313" key="2">
    <source>
        <dbReference type="EMBL" id="JAD46356.1"/>
    </source>
</evidence>
<proteinExistence type="predicted"/>